<evidence type="ECO:0000313" key="13">
    <source>
        <dbReference type="EMBL" id="MEB3369723.1"/>
    </source>
</evidence>
<dbReference type="SUPFAM" id="SSF52374">
    <property type="entry name" value="Nucleotidylyl transferase"/>
    <property type="match status" value="1"/>
</dbReference>
<keyword evidence="7" id="KW-0548">Nucleotidyltransferase</keyword>
<evidence type="ECO:0000256" key="3">
    <source>
        <dbReference type="ARBA" id="ARBA00012393"/>
    </source>
</evidence>
<dbReference type="Proteomes" id="UP001327093">
    <property type="component" value="Unassembled WGS sequence"/>
</dbReference>
<dbReference type="PANTHER" id="PTHR22749">
    <property type="entry name" value="RIBOFLAVIN KINASE/FMN ADENYLYLTRANSFERASE"/>
    <property type="match status" value="1"/>
</dbReference>
<dbReference type="InterPro" id="IPR015864">
    <property type="entry name" value="FAD_synthase"/>
</dbReference>
<keyword evidence="9" id="KW-0274">FAD</keyword>
<evidence type="ECO:0000256" key="6">
    <source>
        <dbReference type="ARBA" id="ARBA00022679"/>
    </source>
</evidence>
<accession>A0ABU6AE21</accession>
<dbReference type="PANTHER" id="PTHR22749:SF6">
    <property type="entry name" value="RIBOFLAVIN KINASE"/>
    <property type="match status" value="1"/>
</dbReference>
<name>A0ABU6AE21_9PSEU</name>
<keyword evidence="10" id="KW-0067">ATP-binding</keyword>
<dbReference type="Gene3D" id="3.40.50.620">
    <property type="entry name" value="HUPs"/>
    <property type="match status" value="1"/>
</dbReference>
<evidence type="ECO:0000256" key="2">
    <source>
        <dbReference type="ARBA" id="ARBA00010214"/>
    </source>
</evidence>
<dbReference type="Pfam" id="PF06574">
    <property type="entry name" value="FAD_syn"/>
    <property type="match status" value="1"/>
</dbReference>
<protein>
    <recommendedName>
        <fullName evidence="3">FAD synthase</fullName>
        <ecNumber evidence="3">2.7.7.2</ecNumber>
    </recommendedName>
</protein>
<keyword evidence="5" id="KW-0288">FMN</keyword>
<evidence type="ECO:0000256" key="5">
    <source>
        <dbReference type="ARBA" id="ARBA00022643"/>
    </source>
</evidence>
<keyword evidence="14" id="KW-1185">Reference proteome</keyword>
<reference evidence="13 14" key="1">
    <citation type="submission" date="2023-10" db="EMBL/GenBank/DDBJ databases">
        <title>Saccharopolyspora sp. nov., isolated from mangrove soil.</title>
        <authorList>
            <person name="Lu Y."/>
            <person name="Liu W."/>
        </authorList>
    </citation>
    <scope>NUCLEOTIDE SEQUENCE [LARGE SCALE GENOMIC DNA]</scope>
    <source>
        <strain evidence="13 14">S2-29</strain>
    </source>
</reference>
<organism evidence="13 14">
    <name type="scientific">Saccharopolyspora mangrovi</name>
    <dbReference type="NCBI Taxonomy" id="3082379"/>
    <lineage>
        <taxon>Bacteria</taxon>
        <taxon>Bacillati</taxon>
        <taxon>Actinomycetota</taxon>
        <taxon>Actinomycetes</taxon>
        <taxon>Pseudonocardiales</taxon>
        <taxon>Pseudonocardiaceae</taxon>
        <taxon>Saccharopolyspora</taxon>
    </lineage>
</organism>
<evidence type="ECO:0000313" key="14">
    <source>
        <dbReference type="Proteomes" id="UP001327093"/>
    </source>
</evidence>
<dbReference type="RefSeq" id="WP_324267209.1">
    <property type="nucleotide sequence ID" value="NZ_JAWLNX010000014.1"/>
</dbReference>
<keyword evidence="8" id="KW-0547">Nucleotide-binding</keyword>
<dbReference type="EC" id="2.7.7.2" evidence="3"/>
<comment type="catalytic activity">
    <reaction evidence="11">
        <text>FMN + ATP + H(+) = FAD + diphosphate</text>
        <dbReference type="Rhea" id="RHEA:17237"/>
        <dbReference type="ChEBI" id="CHEBI:15378"/>
        <dbReference type="ChEBI" id="CHEBI:30616"/>
        <dbReference type="ChEBI" id="CHEBI:33019"/>
        <dbReference type="ChEBI" id="CHEBI:57692"/>
        <dbReference type="ChEBI" id="CHEBI:58210"/>
        <dbReference type="EC" id="2.7.7.2"/>
    </reaction>
</comment>
<evidence type="ECO:0000256" key="10">
    <source>
        <dbReference type="ARBA" id="ARBA00022840"/>
    </source>
</evidence>
<evidence type="ECO:0000259" key="12">
    <source>
        <dbReference type="Pfam" id="PF06574"/>
    </source>
</evidence>
<evidence type="ECO:0000256" key="11">
    <source>
        <dbReference type="ARBA" id="ARBA00049494"/>
    </source>
</evidence>
<dbReference type="CDD" id="cd02064">
    <property type="entry name" value="FAD_synthetase_N"/>
    <property type="match status" value="1"/>
</dbReference>
<dbReference type="EMBL" id="JAWLNX010000014">
    <property type="protein sequence ID" value="MEB3369723.1"/>
    <property type="molecule type" value="Genomic_DNA"/>
</dbReference>
<comment type="caution">
    <text evidence="13">The sequence shown here is derived from an EMBL/GenBank/DDBJ whole genome shotgun (WGS) entry which is preliminary data.</text>
</comment>
<dbReference type="InterPro" id="IPR014729">
    <property type="entry name" value="Rossmann-like_a/b/a_fold"/>
</dbReference>
<evidence type="ECO:0000256" key="1">
    <source>
        <dbReference type="ARBA" id="ARBA00004726"/>
    </source>
</evidence>
<comment type="pathway">
    <text evidence="1">Cofactor biosynthesis; FAD biosynthesis; FAD from FMN: step 1/1.</text>
</comment>
<gene>
    <name evidence="13" type="ORF">R4I43_20140</name>
</gene>
<sequence length="277" mass="29821">MGATVIRELRQHSAVWRGISEVPPDWPACAVTIGVFDGVHRGHAWLIESTLRTARETGLPTVLVTFDPHPARVLGLPRDTSALSSVARRADLVRELGVDRVCVLPFTHHLARMSPEEFVERVLVDALHAAAVVVGANFTFGHRGTGDVEDLRCLGVRHGFTAHCVHLLPTGESRCSSTHIRDCLRRGDLQAATRALGRPHEVEGVLAPGHQIIIAPGAALPPPGRYAGLIAQHAVELRVTRSAEDGSEALHLESPAAPLAPHETVLVQFLDRVPSAC</sequence>
<evidence type="ECO:0000256" key="8">
    <source>
        <dbReference type="ARBA" id="ARBA00022741"/>
    </source>
</evidence>
<keyword evidence="4" id="KW-0285">Flavoprotein</keyword>
<proteinExistence type="inferred from homology"/>
<dbReference type="InterPro" id="IPR023468">
    <property type="entry name" value="Riboflavin_kinase"/>
</dbReference>
<evidence type="ECO:0000256" key="9">
    <source>
        <dbReference type="ARBA" id="ARBA00022827"/>
    </source>
</evidence>
<keyword evidence="6" id="KW-0808">Transferase</keyword>
<comment type="similarity">
    <text evidence="2">Belongs to the RibF family.</text>
</comment>
<feature type="domain" description="FAD synthetase" evidence="12">
    <location>
        <begin position="25"/>
        <end position="178"/>
    </location>
</feature>
<evidence type="ECO:0000256" key="4">
    <source>
        <dbReference type="ARBA" id="ARBA00022630"/>
    </source>
</evidence>
<evidence type="ECO:0000256" key="7">
    <source>
        <dbReference type="ARBA" id="ARBA00022695"/>
    </source>
</evidence>